<dbReference type="Pfam" id="PF13407">
    <property type="entry name" value="Peripla_BP_4"/>
    <property type="match status" value="1"/>
</dbReference>
<proteinExistence type="inferred from homology"/>
<dbReference type="EMBL" id="JAFBBU010000001">
    <property type="protein sequence ID" value="MBM7473644.1"/>
    <property type="molecule type" value="Genomic_DNA"/>
</dbReference>
<comment type="similarity">
    <text evidence="2">Belongs to the bacterial solute-binding protein 2 family.</text>
</comment>
<keyword evidence="5" id="KW-0813">Transport</keyword>
<evidence type="ECO:0000256" key="1">
    <source>
        <dbReference type="ARBA" id="ARBA00004196"/>
    </source>
</evidence>
<dbReference type="PANTHER" id="PTHR30036:SF7">
    <property type="entry name" value="ABC TRANSPORTER PERIPLASMIC-BINDING PROTEIN YPHF"/>
    <property type="match status" value="1"/>
</dbReference>
<evidence type="ECO:0000313" key="6">
    <source>
        <dbReference type="Proteomes" id="UP000776164"/>
    </source>
</evidence>
<gene>
    <name evidence="5" type="ORF">JOE66_003278</name>
</gene>
<name>A0ABS2L9I2_9MICO</name>
<comment type="subcellular location">
    <subcellularLocation>
        <location evidence="1">Cell envelope</location>
    </subcellularLocation>
</comment>
<dbReference type="Gene3D" id="3.40.50.2300">
    <property type="match status" value="2"/>
</dbReference>
<comment type="caution">
    <text evidence="5">The sequence shown here is derived from an EMBL/GenBank/DDBJ whole genome shotgun (WGS) entry which is preliminary data.</text>
</comment>
<dbReference type="SUPFAM" id="SSF53822">
    <property type="entry name" value="Periplasmic binding protein-like I"/>
    <property type="match status" value="1"/>
</dbReference>
<dbReference type="InterPro" id="IPR028082">
    <property type="entry name" value="Peripla_BP_I"/>
</dbReference>
<feature type="domain" description="Periplasmic binding protein" evidence="4">
    <location>
        <begin position="65"/>
        <end position="260"/>
    </location>
</feature>
<keyword evidence="3" id="KW-0732">Signal</keyword>
<sequence length="350" mass="36564">MNKRLALVLVPLLIILTACATTSTGGSSSSQSSSSPSAELTKLPTGTIGVLQITAAAESVVRSAATIEKANTAAGWKTVVTDGKGTPAVMSQAMTDFIARGVDAIITIAVDAPLIAPQIEQAKAAGIPVVSAPYGSSDPNHLYTAIFGPSTDGYIHSMSGYLMKKYPSGAKFVAVDVPAVATAHEFVVGVADDLVGASFDYQGVADADPADVVNSFTTATSNILQAHPDTQIMLSCCDFSPPIQERVLQSMGRQDVLLTGRFDNLSSLALFETNKNLVLGAANSDRGVLVALDAIYAHKANGTAIPTANDQSVYTFTVIDSSNAPATGKFYFDPDEQINEFVAKWTKDYS</sequence>
<dbReference type="PANTHER" id="PTHR30036">
    <property type="entry name" value="D-XYLOSE-BINDING PERIPLASMIC PROTEIN"/>
    <property type="match status" value="1"/>
</dbReference>
<organism evidence="5 6">
    <name type="scientific">Subtercola frigoramans</name>
    <dbReference type="NCBI Taxonomy" id="120298"/>
    <lineage>
        <taxon>Bacteria</taxon>
        <taxon>Bacillati</taxon>
        <taxon>Actinomycetota</taxon>
        <taxon>Actinomycetes</taxon>
        <taxon>Micrococcales</taxon>
        <taxon>Microbacteriaceae</taxon>
        <taxon>Subtercola</taxon>
    </lineage>
</organism>
<keyword evidence="5" id="KW-0762">Sugar transport</keyword>
<reference evidence="5 6" key="1">
    <citation type="submission" date="2021-01" db="EMBL/GenBank/DDBJ databases">
        <title>Sequencing the genomes of 1000 actinobacteria strains.</title>
        <authorList>
            <person name="Klenk H.-P."/>
        </authorList>
    </citation>
    <scope>NUCLEOTIDE SEQUENCE [LARGE SCALE GENOMIC DNA]</scope>
    <source>
        <strain evidence="5 6">DSM 13057</strain>
    </source>
</reference>
<dbReference type="Proteomes" id="UP000776164">
    <property type="component" value="Unassembled WGS sequence"/>
</dbReference>
<evidence type="ECO:0000313" key="5">
    <source>
        <dbReference type="EMBL" id="MBM7473644.1"/>
    </source>
</evidence>
<dbReference type="InterPro" id="IPR025997">
    <property type="entry name" value="SBP_2_dom"/>
</dbReference>
<keyword evidence="6" id="KW-1185">Reference proteome</keyword>
<dbReference type="RefSeq" id="WP_205111248.1">
    <property type="nucleotide sequence ID" value="NZ_BAAAHT010000001.1"/>
</dbReference>
<dbReference type="InterPro" id="IPR050555">
    <property type="entry name" value="Bact_Solute-Bind_Prot2"/>
</dbReference>
<feature type="chain" id="PRO_5046228451" evidence="3">
    <location>
        <begin position="21"/>
        <end position="350"/>
    </location>
</feature>
<feature type="signal peptide" evidence="3">
    <location>
        <begin position="1"/>
        <end position="20"/>
    </location>
</feature>
<evidence type="ECO:0000259" key="4">
    <source>
        <dbReference type="Pfam" id="PF13407"/>
    </source>
</evidence>
<dbReference type="PROSITE" id="PS51257">
    <property type="entry name" value="PROKAR_LIPOPROTEIN"/>
    <property type="match status" value="1"/>
</dbReference>
<evidence type="ECO:0000256" key="3">
    <source>
        <dbReference type="SAM" id="SignalP"/>
    </source>
</evidence>
<protein>
    <submittedName>
        <fullName evidence="5">ABC-type sugar transport system substrate-binding protein</fullName>
    </submittedName>
</protein>
<accession>A0ABS2L9I2</accession>
<evidence type="ECO:0000256" key="2">
    <source>
        <dbReference type="ARBA" id="ARBA00007639"/>
    </source>
</evidence>